<feature type="region of interest" description="Disordered" evidence="6">
    <location>
        <begin position="1270"/>
        <end position="1319"/>
    </location>
</feature>
<feature type="coiled-coil region" evidence="5">
    <location>
        <begin position="681"/>
        <end position="726"/>
    </location>
</feature>
<evidence type="ECO:0000256" key="3">
    <source>
        <dbReference type="ARBA" id="ARBA00022490"/>
    </source>
</evidence>
<feature type="compositionally biased region" description="Polar residues" evidence="6">
    <location>
        <begin position="1377"/>
        <end position="1390"/>
    </location>
</feature>
<evidence type="ECO:0000313" key="9">
    <source>
        <dbReference type="Proteomes" id="UP001608902"/>
    </source>
</evidence>
<accession>A0ABD6ELR8</accession>
<gene>
    <name evidence="8" type="ORF">AB6A40_005080</name>
</gene>
<dbReference type="PROSITE" id="PS51180">
    <property type="entry name" value="BRO1"/>
    <property type="match status" value="1"/>
</dbReference>
<dbReference type="Gene3D" id="1.20.120.560">
    <property type="entry name" value="alix/aip1 in complex with the ypdl late domain"/>
    <property type="match status" value="1"/>
</dbReference>
<evidence type="ECO:0000259" key="7">
    <source>
        <dbReference type="PROSITE" id="PS51180"/>
    </source>
</evidence>
<comment type="caution">
    <text evidence="8">The sequence shown here is derived from an EMBL/GenBank/DDBJ whole genome shotgun (WGS) entry which is preliminary data.</text>
</comment>
<comment type="subcellular location">
    <subcellularLocation>
        <location evidence="2">Cytoplasm</location>
    </subcellularLocation>
    <subcellularLocation>
        <location evidence="1">Endosome</location>
    </subcellularLocation>
</comment>
<organism evidence="8 9">
    <name type="scientific">Gnathostoma spinigerum</name>
    <dbReference type="NCBI Taxonomy" id="75299"/>
    <lineage>
        <taxon>Eukaryota</taxon>
        <taxon>Metazoa</taxon>
        <taxon>Ecdysozoa</taxon>
        <taxon>Nematoda</taxon>
        <taxon>Chromadorea</taxon>
        <taxon>Rhabditida</taxon>
        <taxon>Spirurina</taxon>
        <taxon>Gnathostomatomorpha</taxon>
        <taxon>Gnathostomatoidea</taxon>
        <taxon>Gnathostomatidae</taxon>
        <taxon>Gnathostoma</taxon>
    </lineage>
</organism>
<dbReference type="Proteomes" id="UP001608902">
    <property type="component" value="Unassembled WGS sequence"/>
</dbReference>
<dbReference type="GO" id="GO:0005768">
    <property type="term" value="C:endosome"/>
    <property type="evidence" value="ECO:0007669"/>
    <property type="project" value="UniProtKB-SubCell"/>
</dbReference>
<evidence type="ECO:0000256" key="6">
    <source>
        <dbReference type="SAM" id="MobiDB-lite"/>
    </source>
</evidence>
<protein>
    <recommendedName>
        <fullName evidence="7">BRO1 domain-containing protein</fullName>
    </recommendedName>
</protein>
<dbReference type="InterPro" id="IPR025304">
    <property type="entry name" value="ALIX_V_dom"/>
</dbReference>
<sequence length="1476" mass="160865">MEGLPSLPVITPDLRLTAGALPPDFSAKINEYILTHYNDDPTKYKSAIEEIESLRLKIGRPIPDVECACQMKRYFSQLMMMKNRFPMEETDPLSIPFSWTDKSADTPSSIAYKDINFELACVMFNIGGVHAQIAANESRSDFDSIKNAFTHFQYAAWPFQYIRDKMSAARYSSADFEPALLTWYADVMLAQAQECLLKKSLIDHRKNTIIARIAVYLRDCYKQCREHLDSSGLNDIVSSSKFKEWLRTCEVKSELYAAIAMISLGQQADEDKKMGYRLVYYGLAADHMRKATKAAEKDKRESLHQAVIFLNDIVYEKETNAKKENEFIYHDRIPKLEDLPGIEGVTMVKAVGFDPADRSVGGDDLFASLLPMNVIRAVSVYSEEKAKFKREVAEKVATKDKELDDYLATLQLDEINIDQSIDELKLPDMLLERSAAFNSQPDAFPDLLDKLQRVGDCALQADQKLSDLRNRLCAINSPSLVNDEGFKAIQKELTRISDHHVLARSNNTELQRAIAEQSENLKVLTLPLQELNRYVSGPIIKPSETAEGSQLKKMLDKVDEMRAQRSKLVESLWKDIENDDISTKLLAEKDSDNTDLYEKELKKHDGTVKLIELNLDAQERILKALTEANAGFADVRKQVMEVNSSRTEQILALTSAFDVYSEVLQKAEEGLKFYSNLFAIVKSLSNAIEGIEAIYQEEKAKKAEEEKRIEERARELRRNREAQSSALKGMLGCDSTISANVSGTGTSLAGVPPIVGGGRLRDYLPYYRNKLANQGPRLEANIGSAVVQPLAPALSSVATLESGGLRSEKVPNISFMKVTQYDTRPEASVPPGVPSYIPSISSAAGVLPMPGINQQQPPQPGGSTARGNHAAVSISHFQQIHESIPGRLTCIPASGMSSVLSSPHIQPVSGHLFRTSQSSQLRSQVAQFAAPDQISSKMPSSGGCASEANASQPSSFRQLQPCLGTHYVVSPAVSQSFQPNHSVASGSSLQYHSKQLSIPTSDVSRSAVTSLTGPSSAERYLHSSAVGQSLPSGLPPQNPVFQQCATSYGQASQQTGLSQNPSKPAAFGTFDPSTLPNSNLSVRSQSSIPFGNVPQFNATVLPQKNDIPGSAALSSGCAMTQSNANGSSGFSMQQIHSSLPNTLPSATAVSPWHQGLQPGLVAGYGLSSTHSGFMPVLPSPSPHPSNIPIPRSIAVENRTLVQEQQKSVTISSHNHSIHSTAVAQNFQPDLVRNSSTPVQQLLQKHNVYQHPAVSSGDLMSVPLDTKLPEPLVPSVAAKPDSSNNSASGSSEARPGLMASQHLQKQPSSAPVSSSNYEGNSRLLSNVQNQFTEANSSGTNTQSPTPRPAAAVAPIVQSSDPSLACSPVLAMTNVTSISYDRNNPTSNTSLMDQRKVADDSAGDKSRLSLTAPSQSAATSLTDLMNPTTFCLGEADLVRLEKRQMREKFRAEGTAAQMPPLDASDPFNSLDSHFFLRK</sequence>
<keyword evidence="9" id="KW-1185">Reference proteome</keyword>
<dbReference type="PANTHER" id="PTHR23030:SF30">
    <property type="entry name" value="TYROSINE-PROTEIN PHOSPHATASE NON-RECEPTOR TYPE 23"/>
    <property type="match status" value="1"/>
</dbReference>
<dbReference type="Pfam" id="PF13949">
    <property type="entry name" value="ALIX_LYPXL_bnd"/>
    <property type="match status" value="1"/>
</dbReference>
<feature type="compositionally biased region" description="Polar residues" evidence="6">
    <location>
        <begin position="1406"/>
        <end position="1415"/>
    </location>
</feature>
<keyword evidence="3" id="KW-0963">Cytoplasm</keyword>
<name>A0ABD6ELR8_9BILA</name>
<dbReference type="EMBL" id="JBGFUD010003142">
    <property type="protein sequence ID" value="MFH4978371.1"/>
    <property type="molecule type" value="Genomic_DNA"/>
</dbReference>
<feature type="region of interest" description="Disordered" evidence="6">
    <location>
        <begin position="924"/>
        <end position="951"/>
    </location>
</feature>
<feature type="domain" description="BRO1" evidence="7">
    <location>
        <begin position="8"/>
        <end position="403"/>
    </location>
</feature>
<feature type="compositionally biased region" description="Polar residues" evidence="6">
    <location>
        <begin position="1300"/>
        <end position="1319"/>
    </location>
</feature>
<dbReference type="SMART" id="SM01041">
    <property type="entry name" value="BRO1"/>
    <property type="match status" value="1"/>
</dbReference>
<evidence type="ECO:0000256" key="5">
    <source>
        <dbReference type="SAM" id="Coils"/>
    </source>
</evidence>
<dbReference type="InterPro" id="IPR004328">
    <property type="entry name" value="BRO1_dom"/>
</dbReference>
<reference evidence="8 9" key="1">
    <citation type="submission" date="2024-08" db="EMBL/GenBank/DDBJ databases">
        <title>Gnathostoma spinigerum genome.</title>
        <authorList>
            <person name="Gonzalez-Bertolin B."/>
            <person name="Monzon S."/>
            <person name="Zaballos A."/>
            <person name="Jimenez P."/>
            <person name="Dekumyoy P."/>
            <person name="Varona S."/>
            <person name="Cuesta I."/>
            <person name="Sumanam S."/>
            <person name="Adisakwattana P."/>
            <person name="Gasser R.B."/>
            <person name="Hernandez-Gonzalez A."/>
            <person name="Young N.D."/>
            <person name="Perteguer M.J."/>
        </authorList>
    </citation>
    <scope>NUCLEOTIDE SEQUENCE [LARGE SCALE GENOMIC DNA]</scope>
    <source>
        <strain evidence="8">AL3</strain>
        <tissue evidence="8">Liver</tissue>
    </source>
</reference>
<feature type="region of interest" description="Disordered" evidence="6">
    <location>
        <begin position="1377"/>
        <end position="1415"/>
    </location>
</feature>
<dbReference type="Gene3D" id="1.20.140.50">
    <property type="entry name" value="alix/aip1 like domains"/>
    <property type="match status" value="1"/>
</dbReference>
<feature type="compositionally biased region" description="Basic and acidic residues" evidence="6">
    <location>
        <begin position="1391"/>
        <end position="1405"/>
    </location>
</feature>
<dbReference type="InterPro" id="IPR038499">
    <property type="entry name" value="BRO1_sf"/>
</dbReference>
<evidence type="ECO:0000313" key="8">
    <source>
        <dbReference type="EMBL" id="MFH4978371.1"/>
    </source>
</evidence>
<keyword evidence="4" id="KW-0967">Endosome</keyword>
<dbReference type="Gene3D" id="1.25.40.280">
    <property type="entry name" value="alix/aip1 like domains"/>
    <property type="match status" value="1"/>
</dbReference>
<keyword evidence="5" id="KW-0175">Coiled coil</keyword>
<evidence type="ECO:0000256" key="1">
    <source>
        <dbReference type="ARBA" id="ARBA00004177"/>
    </source>
</evidence>
<evidence type="ECO:0000256" key="4">
    <source>
        <dbReference type="ARBA" id="ARBA00022753"/>
    </source>
</evidence>
<evidence type="ECO:0000256" key="2">
    <source>
        <dbReference type="ARBA" id="ARBA00004496"/>
    </source>
</evidence>
<dbReference type="Pfam" id="PF03097">
    <property type="entry name" value="BRO1"/>
    <property type="match status" value="1"/>
</dbReference>
<proteinExistence type="predicted"/>
<feature type="compositionally biased region" description="Low complexity" evidence="6">
    <location>
        <begin position="1281"/>
        <end position="1290"/>
    </location>
</feature>
<dbReference type="PANTHER" id="PTHR23030">
    <property type="entry name" value="PCD6 INTERACTING PROTEIN-RELATED"/>
    <property type="match status" value="1"/>
</dbReference>